<proteinExistence type="predicted"/>
<keyword evidence="1" id="KW-0472">Membrane</keyword>
<keyword evidence="3" id="KW-1185">Reference proteome</keyword>
<feature type="transmembrane region" description="Helical" evidence="1">
    <location>
        <begin position="134"/>
        <end position="158"/>
    </location>
</feature>
<reference evidence="3" key="1">
    <citation type="submission" date="2022-10" db="EMBL/GenBank/DDBJ databases">
        <title>Genome assembly of Pristionchus species.</title>
        <authorList>
            <person name="Yoshida K."/>
            <person name="Sommer R.J."/>
        </authorList>
    </citation>
    <scope>NUCLEOTIDE SEQUENCE [LARGE SCALE GENOMIC DNA]</scope>
    <source>
        <strain evidence="3">RS5460</strain>
    </source>
</reference>
<dbReference type="Proteomes" id="UP001328107">
    <property type="component" value="Unassembled WGS sequence"/>
</dbReference>
<feature type="transmembrane region" description="Helical" evidence="1">
    <location>
        <begin position="44"/>
        <end position="67"/>
    </location>
</feature>
<sequence>IFSYTTTTGSILANSVLIVNIVFTTLNNVCSYKSKTYTIGAYRWMQIIFAVTDILISIVHCFMRPVIHMTEFGYIFWPYGVLDQPTSNGLAGIMIWFVIYYESLILLAFHYVYRYVVLCDPPWFYRMQQHPWRNWLILAFIANVYYTGSLCLAVYIGWKPNEESRRAFAPAL</sequence>
<keyword evidence="1" id="KW-1133">Transmembrane helix</keyword>
<organism evidence="2 3">
    <name type="scientific">Pristionchus mayeri</name>
    <dbReference type="NCBI Taxonomy" id="1317129"/>
    <lineage>
        <taxon>Eukaryota</taxon>
        <taxon>Metazoa</taxon>
        <taxon>Ecdysozoa</taxon>
        <taxon>Nematoda</taxon>
        <taxon>Chromadorea</taxon>
        <taxon>Rhabditida</taxon>
        <taxon>Rhabditina</taxon>
        <taxon>Diplogasteromorpha</taxon>
        <taxon>Diplogasteroidea</taxon>
        <taxon>Neodiplogasteridae</taxon>
        <taxon>Pristionchus</taxon>
    </lineage>
</organism>
<feature type="non-terminal residue" evidence="2">
    <location>
        <position position="1"/>
    </location>
</feature>
<evidence type="ECO:0008006" key="4">
    <source>
        <dbReference type="Google" id="ProtNLM"/>
    </source>
</evidence>
<feature type="transmembrane region" description="Helical" evidence="1">
    <location>
        <begin position="12"/>
        <end position="32"/>
    </location>
</feature>
<gene>
    <name evidence="2" type="ORF">PMAYCL1PPCAC_25097</name>
</gene>
<name>A0AAN5D2I2_9BILA</name>
<dbReference type="PANTHER" id="PTHR22943:SF248">
    <property type="entry name" value="SEVEN TM RECEPTOR"/>
    <property type="match status" value="1"/>
</dbReference>
<accession>A0AAN5D2I2</accession>
<evidence type="ECO:0000313" key="2">
    <source>
        <dbReference type="EMBL" id="GMR54902.1"/>
    </source>
</evidence>
<feature type="non-terminal residue" evidence="2">
    <location>
        <position position="172"/>
    </location>
</feature>
<evidence type="ECO:0000313" key="3">
    <source>
        <dbReference type="Proteomes" id="UP001328107"/>
    </source>
</evidence>
<protein>
    <recommendedName>
        <fullName evidence="4">G protein-coupled receptor</fullName>
    </recommendedName>
</protein>
<keyword evidence="1" id="KW-0812">Transmembrane</keyword>
<dbReference type="EMBL" id="BTRK01000005">
    <property type="protein sequence ID" value="GMR54902.1"/>
    <property type="molecule type" value="Genomic_DNA"/>
</dbReference>
<evidence type="ECO:0000256" key="1">
    <source>
        <dbReference type="SAM" id="Phobius"/>
    </source>
</evidence>
<dbReference type="Pfam" id="PF10326">
    <property type="entry name" value="7TM_GPCR_Str"/>
    <property type="match status" value="1"/>
</dbReference>
<feature type="transmembrane region" description="Helical" evidence="1">
    <location>
        <begin position="87"/>
        <end position="113"/>
    </location>
</feature>
<comment type="caution">
    <text evidence="2">The sequence shown here is derived from an EMBL/GenBank/DDBJ whole genome shotgun (WGS) entry which is preliminary data.</text>
</comment>
<dbReference type="PANTHER" id="PTHR22943">
    <property type="entry name" value="7-TRANSMEMBRANE DOMAIN RECEPTOR C.ELEGANS"/>
    <property type="match status" value="1"/>
</dbReference>
<dbReference type="InterPro" id="IPR019428">
    <property type="entry name" value="7TM_GPCR_serpentine_rcpt_Str"/>
</dbReference>
<dbReference type="AlphaFoldDB" id="A0AAN5D2I2"/>